<evidence type="ECO:0000313" key="2">
    <source>
        <dbReference type="Proteomes" id="UP000184499"/>
    </source>
</evidence>
<dbReference type="GeneID" id="93577420"/>
<keyword evidence="2" id="KW-1185">Reference proteome</keyword>
<dbReference type="RefSeq" id="XP_067473322.1">
    <property type="nucleotide sequence ID" value="XM_067624932.1"/>
</dbReference>
<reference evidence="2" key="1">
    <citation type="journal article" date="2017" name="Genome Biol.">
        <title>Comparative genomics reveals high biological diversity and specific adaptations in the industrially and medically important fungal genus Aspergillus.</title>
        <authorList>
            <person name="de Vries R.P."/>
            <person name="Riley R."/>
            <person name="Wiebenga A."/>
            <person name="Aguilar-Osorio G."/>
            <person name="Amillis S."/>
            <person name="Uchima C.A."/>
            <person name="Anderluh G."/>
            <person name="Asadollahi M."/>
            <person name="Askin M."/>
            <person name="Barry K."/>
            <person name="Battaglia E."/>
            <person name="Bayram O."/>
            <person name="Benocci T."/>
            <person name="Braus-Stromeyer S.A."/>
            <person name="Caldana C."/>
            <person name="Canovas D."/>
            <person name="Cerqueira G.C."/>
            <person name="Chen F."/>
            <person name="Chen W."/>
            <person name="Choi C."/>
            <person name="Clum A."/>
            <person name="Dos Santos R.A."/>
            <person name="Damasio A.R."/>
            <person name="Diallinas G."/>
            <person name="Emri T."/>
            <person name="Fekete E."/>
            <person name="Flipphi M."/>
            <person name="Freyberg S."/>
            <person name="Gallo A."/>
            <person name="Gournas C."/>
            <person name="Habgood R."/>
            <person name="Hainaut M."/>
            <person name="Harispe M.L."/>
            <person name="Henrissat B."/>
            <person name="Hilden K.S."/>
            <person name="Hope R."/>
            <person name="Hossain A."/>
            <person name="Karabika E."/>
            <person name="Karaffa L."/>
            <person name="Karanyi Z."/>
            <person name="Krasevec N."/>
            <person name="Kuo A."/>
            <person name="Kusch H."/>
            <person name="LaButti K."/>
            <person name="Lagendijk E.L."/>
            <person name="Lapidus A."/>
            <person name="Levasseur A."/>
            <person name="Lindquist E."/>
            <person name="Lipzen A."/>
            <person name="Logrieco A.F."/>
            <person name="MacCabe A."/>
            <person name="Maekelae M.R."/>
            <person name="Malavazi I."/>
            <person name="Melin P."/>
            <person name="Meyer V."/>
            <person name="Mielnichuk N."/>
            <person name="Miskei M."/>
            <person name="Molnar A.P."/>
            <person name="Mule G."/>
            <person name="Ngan C.Y."/>
            <person name="Orejas M."/>
            <person name="Orosz E."/>
            <person name="Ouedraogo J.P."/>
            <person name="Overkamp K.M."/>
            <person name="Park H.-S."/>
            <person name="Perrone G."/>
            <person name="Piumi F."/>
            <person name="Punt P.J."/>
            <person name="Ram A.F."/>
            <person name="Ramon A."/>
            <person name="Rauscher S."/>
            <person name="Record E."/>
            <person name="Riano-Pachon D.M."/>
            <person name="Robert V."/>
            <person name="Roehrig J."/>
            <person name="Ruller R."/>
            <person name="Salamov A."/>
            <person name="Salih N.S."/>
            <person name="Samson R.A."/>
            <person name="Sandor E."/>
            <person name="Sanguinetti M."/>
            <person name="Schuetze T."/>
            <person name="Sepcic K."/>
            <person name="Shelest E."/>
            <person name="Sherlock G."/>
            <person name="Sophianopoulou V."/>
            <person name="Squina F.M."/>
            <person name="Sun H."/>
            <person name="Susca A."/>
            <person name="Todd R.B."/>
            <person name="Tsang A."/>
            <person name="Unkles S.E."/>
            <person name="van de Wiele N."/>
            <person name="van Rossen-Uffink D."/>
            <person name="Oliveira J.V."/>
            <person name="Vesth T.C."/>
            <person name="Visser J."/>
            <person name="Yu J.-H."/>
            <person name="Zhou M."/>
            <person name="Andersen M.R."/>
            <person name="Archer D.B."/>
            <person name="Baker S.E."/>
            <person name="Benoit I."/>
            <person name="Brakhage A.A."/>
            <person name="Braus G.H."/>
            <person name="Fischer R."/>
            <person name="Frisvad J.C."/>
            <person name="Goldman G.H."/>
            <person name="Houbraken J."/>
            <person name="Oakley B."/>
            <person name="Pocsi I."/>
            <person name="Scazzocchio C."/>
            <person name="Seiboth B."/>
            <person name="vanKuyk P.A."/>
            <person name="Wortman J."/>
            <person name="Dyer P.S."/>
            <person name="Grigoriev I.V."/>
        </authorList>
    </citation>
    <scope>NUCLEOTIDE SEQUENCE [LARGE SCALE GENOMIC DNA]</scope>
    <source>
        <strain evidence="2">CBS 101740 / IMI 381727 / IBT 21946</strain>
    </source>
</reference>
<dbReference type="AlphaFoldDB" id="A0A1L9U358"/>
<dbReference type="EMBL" id="KV878702">
    <property type="protein sequence ID" value="OJJ66072.1"/>
    <property type="molecule type" value="Genomic_DNA"/>
</dbReference>
<protein>
    <submittedName>
        <fullName evidence="1">Uncharacterized protein</fullName>
    </submittedName>
</protein>
<evidence type="ECO:0000313" key="1">
    <source>
        <dbReference type="EMBL" id="OJJ66072.1"/>
    </source>
</evidence>
<sequence length="204" mass="23534">MLFECDRVKCWKTVCFYSEHYFILSRMCWRVQLNTASHRHLSPFIADALIDLSTPVECIVLRIVGMQDIDKNRTVAGLRGTMQAVIMMMWTGWTISILVQPHNLNLMDLIHFITSHRSIRYTMRTEQTASHRPRQDSGRFTIATNWESIHSRITMSPRDDRVKIPPSQLLLLKYGVDSAHIPRDATVVDRPCTVVTSGVDINLH</sequence>
<dbReference type="Proteomes" id="UP000184499">
    <property type="component" value="Unassembled WGS sequence"/>
</dbReference>
<gene>
    <name evidence="1" type="ORF">ASPBRDRAFT_431437</name>
</gene>
<dbReference type="VEuPathDB" id="FungiDB:ASPBRDRAFT_431437"/>
<organism evidence="1 2">
    <name type="scientific">Aspergillus brasiliensis (strain CBS 101740 / IMI 381727 / IBT 21946)</name>
    <dbReference type="NCBI Taxonomy" id="767769"/>
    <lineage>
        <taxon>Eukaryota</taxon>
        <taxon>Fungi</taxon>
        <taxon>Dikarya</taxon>
        <taxon>Ascomycota</taxon>
        <taxon>Pezizomycotina</taxon>
        <taxon>Eurotiomycetes</taxon>
        <taxon>Eurotiomycetidae</taxon>
        <taxon>Eurotiales</taxon>
        <taxon>Aspergillaceae</taxon>
        <taxon>Aspergillus</taxon>
        <taxon>Aspergillus subgen. Circumdati</taxon>
    </lineage>
</organism>
<accession>A0A1L9U358</accession>
<proteinExistence type="predicted"/>
<name>A0A1L9U358_ASPBC</name>